<accession>A0A6J6UMH5</accession>
<dbReference type="AlphaFoldDB" id="A0A6J6UMH5"/>
<organism evidence="1">
    <name type="scientific">freshwater metagenome</name>
    <dbReference type="NCBI Taxonomy" id="449393"/>
    <lineage>
        <taxon>unclassified sequences</taxon>
        <taxon>metagenomes</taxon>
        <taxon>ecological metagenomes</taxon>
    </lineage>
</organism>
<dbReference type="EMBL" id="CAEZZM010000042">
    <property type="protein sequence ID" value="CAB4761030.1"/>
    <property type="molecule type" value="Genomic_DNA"/>
</dbReference>
<evidence type="ECO:0000313" key="1">
    <source>
        <dbReference type="EMBL" id="CAB4761030.1"/>
    </source>
</evidence>
<protein>
    <submittedName>
        <fullName evidence="1">Unannotated protein</fullName>
    </submittedName>
</protein>
<name>A0A6J6UMH5_9ZZZZ</name>
<sequence>MAIARAVRVGDCGEASTDTTAEIAVGWQDACVNDVGRDTSTGLVIGIARVAKHIALIDSVKTPRWIELVAL</sequence>
<gene>
    <name evidence="1" type="ORF">UFOPK2872_00498</name>
</gene>
<proteinExistence type="predicted"/>
<reference evidence="1" key="1">
    <citation type="submission" date="2020-05" db="EMBL/GenBank/DDBJ databases">
        <authorList>
            <person name="Chiriac C."/>
            <person name="Salcher M."/>
            <person name="Ghai R."/>
            <person name="Kavagutti S V."/>
        </authorList>
    </citation>
    <scope>NUCLEOTIDE SEQUENCE</scope>
</reference>